<reference evidence="2 3" key="1">
    <citation type="submission" date="2023-02" db="EMBL/GenBank/DDBJ databases">
        <title>LHISI_Scaffold_Assembly.</title>
        <authorList>
            <person name="Stuart O.P."/>
            <person name="Cleave R."/>
            <person name="Magrath M.J.L."/>
            <person name="Mikheyev A.S."/>
        </authorList>
    </citation>
    <scope>NUCLEOTIDE SEQUENCE [LARGE SCALE GENOMIC DNA]</scope>
    <source>
        <strain evidence="2">Daus_M_001</strain>
        <tissue evidence="2">Leg muscle</tissue>
    </source>
</reference>
<evidence type="ECO:0000256" key="1">
    <source>
        <dbReference type="SAM" id="MobiDB-lite"/>
    </source>
</evidence>
<evidence type="ECO:0000313" key="3">
    <source>
        <dbReference type="Proteomes" id="UP001159363"/>
    </source>
</evidence>
<dbReference type="EMBL" id="JARBHB010000001">
    <property type="protein sequence ID" value="KAJ8897497.1"/>
    <property type="molecule type" value="Genomic_DNA"/>
</dbReference>
<evidence type="ECO:0000313" key="2">
    <source>
        <dbReference type="EMBL" id="KAJ8897497.1"/>
    </source>
</evidence>
<organism evidence="2 3">
    <name type="scientific">Dryococelus australis</name>
    <dbReference type="NCBI Taxonomy" id="614101"/>
    <lineage>
        <taxon>Eukaryota</taxon>
        <taxon>Metazoa</taxon>
        <taxon>Ecdysozoa</taxon>
        <taxon>Arthropoda</taxon>
        <taxon>Hexapoda</taxon>
        <taxon>Insecta</taxon>
        <taxon>Pterygota</taxon>
        <taxon>Neoptera</taxon>
        <taxon>Polyneoptera</taxon>
        <taxon>Phasmatodea</taxon>
        <taxon>Verophasmatodea</taxon>
        <taxon>Anareolatae</taxon>
        <taxon>Phasmatidae</taxon>
        <taxon>Eurycanthinae</taxon>
        <taxon>Dryococelus</taxon>
    </lineage>
</organism>
<comment type="caution">
    <text evidence="2">The sequence shown here is derived from an EMBL/GenBank/DDBJ whole genome shotgun (WGS) entry which is preliminary data.</text>
</comment>
<name>A0ABQ9ILD6_9NEOP</name>
<accession>A0ABQ9ILD6</accession>
<feature type="region of interest" description="Disordered" evidence="1">
    <location>
        <begin position="412"/>
        <end position="478"/>
    </location>
</feature>
<proteinExistence type="predicted"/>
<feature type="compositionally biased region" description="Basic and acidic residues" evidence="1">
    <location>
        <begin position="456"/>
        <end position="478"/>
    </location>
</feature>
<sequence length="758" mass="84381">MRKETGNGAAWNPVEPMIAREVVNHLSKKTIAHLYEFLPEFANSYSCVLLNTNDVLRADEVSMEQCRNERVGETGDTRENPPTNEGLRHAICSSCLDLLLANSFLEYWLADSIDQRLLHGARGNNHQPAKTFHKIPVSKGKQQPEGHMRCITVLSLCPQYELKHDSSTSEFMDVLHSPKPCLCTSYSPHPQPSGIWLKTNPRLISEQNMGPFFSCPLVMTPCPLQAVLSMLFFATGASHESPSTADEAQADLPSRRHSFQDNCVTKRLYYAWQHLEWDMSVDPAFSFSTSIRHSEKNEFELTFTRTHPPLTELDLNLRPTALAKKAKLPREDSQDACAHAADVRTAPGTSSFLHEKLRSGQGSLTRLALLSSGELLHFSSATSPPPPQEQPIYSPVLLPWFPHEIGTFVTNSPGGGQTSRFPDPRKAIGNNQQNEPMRVTEMSMEQCRNEGAGETGEPREDPPTSGIVRHDSHLRKGDGALGTHVTVARNTPSLHGSGRSASGTLKPILHDTCSRTWFLYKLLQALMHDPPRGAPYALKLRFNRPGTKPVMVLATKIGRIQLPNWYEIWPHKTGNAMTGATLTRMTAAMMDLAQAFMGSGIVCAVHTPLWANLERQFRRQRYQKERGYDITSEKGLGWAVSLLASHQCEPGSIPGRVTPGFSRVGIVPDGAAGGQIISGISHFPHPFIPALLHTHLNHPLRISRPRPWVGESFDKGMNNLQEFEREWIVAKYPLRRIVSHPKLTVQSNCATVLRAVRK</sequence>
<protein>
    <submittedName>
        <fullName evidence="2">Uncharacterized protein</fullName>
    </submittedName>
</protein>
<dbReference type="Proteomes" id="UP001159363">
    <property type="component" value="Chromosome 1"/>
</dbReference>
<keyword evidence="3" id="KW-1185">Reference proteome</keyword>
<gene>
    <name evidence="2" type="ORF">PR048_002844</name>
</gene>